<organism evidence="1 2">
    <name type="scientific">Limosilactobacillus balticus</name>
    <dbReference type="NCBI Taxonomy" id="2759747"/>
    <lineage>
        <taxon>Bacteria</taxon>
        <taxon>Bacillati</taxon>
        <taxon>Bacillota</taxon>
        <taxon>Bacilli</taxon>
        <taxon>Lactobacillales</taxon>
        <taxon>Lactobacillaceae</taxon>
        <taxon>Limosilactobacillus</taxon>
    </lineage>
</organism>
<dbReference type="EMBL" id="JAJPDJ010000060">
    <property type="protein sequence ID" value="MCD7138779.1"/>
    <property type="molecule type" value="Genomic_DNA"/>
</dbReference>
<sequence length="85" mass="9705">MLKMWTSIRRGGRIINSLYQVNAIGKHKKYYVIAVSAEQAIASAYGHWLRGNIENVNEFQPDFDAKVVDLDDFDDPTILSVMEDD</sequence>
<dbReference type="RefSeq" id="WP_231795712.1">
    <property type="nucleotide sequence ID" value="NZ_JAJPDJ010000060.1"/>
</dbReference>
<accession>A0ABS8RHR6</accession>
<protein>
    <submittedName>
        <fullName evidence="1">Uncharacterized protein</fullName>
    </submittedName>
</protein>
<evidence type="ECO:0000313" key="2">
    <source>
        <dbReference type="Proteomes" id="UP001200032"/>
    </source>
</evidence>
<keyword evidence="2" id="KW-1185">Reference proteome</keyword>
<proteinExistence type="predicted"/>
<reference evidence="1 2" key="1">
    <citation type="submission" date="2021-12" db="EMBL/GenBank/DDBJ databases">
        <title>A phylogenomic analysis of Limosilactobacillus reuteri reveals ancient and stable evolutionary relationships with rodents and birds and zoonotic transmission to humans.</title>
        <authorList>
            <person name="Li F."/>
            <person name="Li X."/>
            <person name="Cheng C."/>
            <person name="Tollenaar S."/>
            <person name="Zhang J.S."/>
            <person name="Simpson D."/>
            <person name="Tasseva G."/>
            <person name="Perez-Munoz M.E."/>
            <person name="Frese S."/>
            <person name="Gaenzle M.G."/>
            <person name="Walter J."/>
            <person name="Zheng J."/>
        </authorList>
    </citation>
    <scope>NUCLEOTIDE SEQUENCE [LARGE SCALE GENOMIC DNA]</scope>
    <source>
        <strain evidence="1 2">WF-AF5-A</strain>
    </source>
</reference>
<gene>
    <name evidence="1" type="ORF">LTY59_06045</name>
</gene>
<dbReference type="Proteomes" id="UP001200032">
    <property type="component" value="Unassembled WGS sequence"/>
</dbReference>
<name>A0ABS8RHR6_9LACO</name>
<evidence type="ECO:0000313" key="1">
    <source>
        <dbReference type="EMBL" id="MCD7138779.1"/>
    </source>
</evidence>
<comment type="caution">
    <text evidence="1">The sequence shown here is derived from an EMBL/GenBank/DDBJ whole genome shotgun (WGS) entry which is preliminary data.</text>
</comment>